<protein>
    <submittedName>
        <fullName evidence="2">Uncharacterized protein</fullName>
    </submittedName>
</protein>
<evidence type="ECO:0000313" key="3">
    <source>
        <dbReference type="Proteomes" id="UP000054217"/>
    </source>
</evidence>
<feature type="compositionally biased region" description="Polar residues" evidence="1">
    <location>
        <begin position="1"/>
        <end position="11"/>
    </location>
</feature>
<accession>A0A0C3NVJ3</accession>
<gene>
    <name evidence="2" type="ORF">M404DRAFT_30472</name>
</gene>
<dbReference type="InParanoid" id="A0A0C3NVJ3"/>
<proteinExistence type="predicted"/>
<dbReference type="Proteomes" id="UP000054217">
    <property type="component" value="Unassembled WGS sequence"/>
</dbReference>
<evidence type="ECO:0000313" key="2">
    <source>
        <dbReference type="EMBL" id="KIN99420.1"/>
    </source>
</evidence>
<feature type="region of interest" description="Disordered" evidence="1">
    <location>
        <begin position="1"/>
        <end position="50"/>
    </location>
</feature>
<evidence type="ECO:0000256" key="1">
    <source>
        <dbReference type="SAM" id="MobiDB-lite"/>
    </source>
</evidence>
<reference evidence="2 3" key="1">
    <citation type="submission" date="2014-04" db="EMBL/GenBank/DDBJ databases">
        <authorList>
            <consortium name="DOE Joint Genome Institute"/>
            <person name="Kuo A."/>
            <person name="Kohler A."/>
            <person name="Costa M.D."/>
            <person name="Nagy L.G."/>
            <person name="Floudas D."/>
            <person name="Copeland A."/>
            <person name="Barry K.W."/>
            <person name="Cichocki N."/>
            <person name="Veneault-Fourrey C."/>
            <person name="LaButti K."/>
            <person name="Lindquist E.A."/>
            <person name="Lipzen A."/>
            <person name="Lundell T."/>
            <person name="Morin E."/>
            <person name="Murat C."/>
            <person name="Sun H."/>
            <person name="Tunlid A."/>
            <person name="Henrissat B."/>
            <person name="Grigoriev I.V."/>
            <person name="Hibbett D.S."/>
            <person name="Martin F."/>
            <person name="Nordberg H.P."/>
            <person name="Cantor M.N."/>
            <person name="Hua S.X."/>
        </authorList>
    </citation>
    <scope>NUCLEOTIDE SEQUENCE [LARGE SCALE GENOMIC DNA]</scope>
    <source>
        <strain evidence="2 3">Marx 270</strain>
    </source>
</reference>
<sequence length="691" mass="77527">MVRQKASTTKSIALPSSPDKRKRRAKASSPKEQPSLHTVHQIKEAGKQTHLRAAKTRATYARHVRQAQSWLQSHFPAEGMQLSPSPSHVGSGDLSSEVYGNPDFKNAFERVPNQCLDKALALYLSWKGFQENCSQSTIDSVRAVFKLMWDEADGGTFREAWHYNSECQRWEGNLVRLAEVDDVVASIQHKVNSQGSKCTHSGTMKKEYLDMILAWSNSCCPLDSPLQYIHSVMTHSEPSVPLLGKWATDAKTKLTTMWHIEQLACAAVAFTLWTRNYELVRLKHGDIKLDRTAVDNVFLKYLRGEEGSLTINDLGVYFEVHLRNRKGWQRKLDKGMREIDLQSNCYKVYPHPDMGKACDVFMRLHDTLMHYLLDKLHCYKTNHSDALGPISQEAEDSLTGEAALVWPASTEALRMAHAALTADVAALHSTVKKMSHSQAAMSADVREIRQKLGNMSNVVTALALTSAASGAYSYSAPTVPRQGTGNAATDAHQCQCHQRSSMQYRSTVLPPPTVQSIPATQPHDSQPLLLRLPHLVQLPPDVSAMTQSLTSHIGPERTNSHSSSSAAPLGLLIPDVPILRADGTRTPRSDSWKDIVRHWTKGKPWLNLHTPLKDWPHHYYNGKCRRLNTKHYQRKVVATEFLNEFQGNEDAFLRAYGSAARLGHTRLLNTIIPAHKRHHGDGERRRQAEQQ</sequence>
<dbReference type="EMBL" id="KN832005">
    <property type="protein sequence ID" value="KIN99420.1"/>
    <property type="molecule type" value="Genomic_DNA"/>
</dbReference>
<dbReference type="STRING" id="870435.A0A0C3NVJ3"/>
<dbReference type="AlphaFoldDB" id="A0A0C3NVJ3"/>
<keyword evidence="3" id="KW-1185">Reference proteome</keyword>
<name>A0A0C3NVJ3_PISTI</name>
<organism evidence="2 3">
    <name type="scientific">Pisolithus tinctorius Marx 270</name>
    <dbReference type="NCBI Taxonomy" id="870435"/>
    <lineage>
        <taxon>Eukaryota</taxon>
        <taxon>Fungi</taxon>
        <taxon>Dikarya</taxon>
        <taxon>Basidiomycota</taxon>
        <taxon>Agaricomycotina</taxon>
        <taxon>Agaricomycetes</taxon>
        <taxon>Agaricomycetidae</taxon>
        <taxon>Boletales</taxon>
        <taxon>Sclerodermatineae</taxon>
        <taxon>Pisolithaceae</taxon>
        <taxon>Pisolithus</taxon>
    </lineage>
</organism>
<dbReference type="HOGENOM" id="CLU_013901_0_0_1"/>
<dbReference type="OrthoDB" id="2976553at2759"/>
<reference evidence="3" key="2">
    <citation type="submission" date="2015-01" db="EMBL/GenBank/DDBJ databases">
        <title>Evolutionary Origins and Diversification of the Mycorrhizal Mutualists.</title>
        <authorList>
            <consortium name="DOE Joint Genome Institute"/>
            <consortium name="Mycorrhizal Genomics Consortium"/>
            <person name="Kohler A."/>
            <person name="Kuo A."/>
            <person name="Nagy L.G."/>
            <person name="Floudas D."/>
            <person name="Copeland A."/>
            <person name="Barry K.W."/>
            <person name="Cichocki N."/>
            <person name="Veneault-Fourrey C."/>
            <person name="LaButti K."/>
            <person name="Lindquist E.A."/>
            <person name="Lipzen A."/>
            <person name="Lundell T."/>
            <person name="Morin E."/>
            <person name="Murat C."/>
            <person name="Riley R."/>
            <person name="Ohm R."/>
            <person name="Sun H."/>
            <person name="Tunlid A."/>
            <person name="Henrissat B."/>
            <person name="Grigoriev I.V."/>
            <person name="Hibbett D.S."/>
            <person name="Martin F."/>
        </authorList>
    </citation>
    <scope>NUCLEOTIDE SEQUENCE [LARGE SCALE GENOMIC DNA]</scope>
    <source>
        <strain evidence="3">Marx 270</strain>
    </source>
</reference>